<dbReference type="SMART" id="SM00387">
    <property type="entry name" value="HATPase_c"/>
    <property type="match status" value="2"/>
</dbReference>
<feature type="compositionally biased region" description="Polar residues" evidence="7">
    <location>
        <begin position="761"/>
        <end position="776"/>
    </location>
</feature>
<evidence type="ECO:0000256" key="3">
    <source>
        <dbReference type="ARBA" id="ARBA00022553"/>
    </source>
</evidence>
<feature type="domain" description="Response regulatory" evidence="9">
    <location>
        <begin position="954"/>
        <end position="1074"/>
    </location>
</feature>
<feature type="domain" description="Histidine kinase" evidence="8">
    <location>
        <begin position="533"/>
        <end position="757"/>
    </location>
</feature>
<feature type="region of interest" description="Disordered" evidence="7">
    <location>
        <begin position="758"/>
        <end position="783"/>
    </location>
</feature>
<sequence length="2180" mass="238883">MHDEQLDPNLVQQTAKEHQIQSDAAATAAGESGSIGSRTTVFGFAPLVIPGAQQAHMQTSGERVLSDVHCQTMPLVTPSRLSDDRQSLPAADPTGAPHVRAGISPSLNLDQVETRPVEQEKEASVESLVNSKDWSTTGLGPRSSWPVELSVLMPMMMRSASPLAIYWGDQSLLIYNDAWRPILKQKHPLAMGQPGATVWSEIWDVLGPQMAEVRALGRGSDNKGLRLDLHREGYEEECYFDFTFSPIFLQDGSIGGILAFVQEVTQSILNQRRLTTLNQFSKQAPLIQSVTGAYSMITTILQESNNLDIPFSIVYKTQEPAKEPNPTLTHGSFLPPQPPSISSPSTHNAFLSTGSIAGKKNSRRLPQSAILCSTSFDRNLESIDYGGVKEKVFSKTCSTRHIPDSLLITPEEYEPLDPGSPVYDDPWAWPVRSVLADGIPRLVTLPKSTHKLARALLLPILENPSVLESRITTVLIVGINPFRMLDNQYLDFLALLVANIASLLHFGRSREEERKSTEALFELNKAKISFFQNISHELRTPLTLMLAPLDDVLDQTPELASTRPSLEMVRRNSRRLLKLVNTLLQFSRIEAGKSQAIFEETDLSKATREISANFESVAHGFNLEYNIICESLDDLPGGIWVDRAMWSGIILNLIGNAFKHTWEGSVTIHQYPCKGKNGRDGVAVDVKDTGVGIAAEHLDTLFGRFNRIENKQSRSHEGTGIGLSLVKELTEVHGGVISVTSAVDKGTCFNLWIPSGRSHHPSSQVKLGDSKATNPSLRAPRDDILNNKTDASMFVEEATQWISQKSLPGSTLTASGTESTEEEKLEEEDDNIGVEYMRDRQDTIEMSNSDYEVSTMNLDEGEISKILMDLPDLAHAPTSDLDPLLPRRPSSIAQSPTRGKMDSPTAEALPASESLFGPIVIDNGAYGGQIQRSELSEELKDDGSMNRSRLRRGYIVIVDDNNDMRAYLREILGKDFRVRCAVDGLDALRVISERLKQGKRIDLILSDVAMPNMSGYELLQRLRNDTTTMMTPFILLSARAGEEANVEGLDLGADDCLVKPFSARELLARVRSSIRLSDLRHELIREQRHALEMKQLIYSISVRIRSGLSLPQILDTASMELFKVIRCNAIRICRFRGTDAETGQHWVRYVAEIAKVGQPKALTPVDRLYPKGLEVSESRVTSGEHEPSSELRTVTNFVHPVYGAKSFISVPLIYNNKIWGYLLASRDADTRDWSQSEKLLFEQTGNQISLAIAHASLWELKKSQQVEMEAAHAANEAKTQILANTSHELRTPIGAIVGALSALEDTDYNLTGEQRDMVKIMQITSDVALSVINDLLDTAKLEAGAMSLSIKECPALKETLEQSIRIFADKAGRKEVDLIMEPSEDLERLETLLQQGMSIWTDGDRLQQVIMNLIGNAVKFTANGKVMIHCTVAKNASTSLPGEVSVDGSQQQQATHPRVHYPEPFPPDAIVTPMTFHFEVTDTGIGIDPDFLKNNIFKSFAQVDQSMTRRFGGTGLGLAISKHLVMMNGGILGVTSNVGQGSTFYFTWPVALVSVSTKPRPPRSLAVHPVLSAELSLETRAVVVEPVTEARHQLGWILSQQGVHVTLYENFETVVQDELARNPHLLGDDGAVLTANHRPNAHFFFCTRSSTVDITVETARALGEIFKKRNAKAKLEGDQHYKDHILSIVLVIFSSPQGRSLARDMIKRIRANGLEDTLHCRYVVKPVKPDRVVECLQLTDSPTSAYRSSGGSSSRQHHHQQQQRQDASSQARRWAAQFHSDNSADTSASQVIPADGNLSLVSSDYDTDNYYNKNTPESSSLDPDGEADTIVGSNNSKSRLHVNGVNGSLPPSTDSGYEIDRRLDFATSKPVGTPPRRIRLARTTGPKSSAGTSTDDTKLPTRSNPAFSNRAARAAAGKRERKEKCVLCVEDNIINLRVVQYQLQKLGYDTLSACNGQVAVDIINAQVASLSENTASMKLDGEESGANNTDGDVSMDTADEGDQYRHHLSIKGGMLVIPESNSNMSHVLDQTEPSSPSNLPGLSTFSAASTTTASPLSSTSSAQFEGHAAPLASTLAAALGATSSNSPTISSKGNSSSRPPKIDLILMDCAMPVKSGFEAASEIRVIGQMSSFAAQIPIIALTASAVPSTKEKCLAAGMNGYLSKPTKLADLEAMLDQWID</sequence>
<dbReference type="Gene3D" id="3.40.50.2300">
    <property type="match status" value="3"/>
</dbReference>
<dbReference type="InterPro" id="IPR003594">
    <property type="entry name" value="HATPase_dom"/>
</dbReference>
<dbReference type="EMBL" id="JAAAIN010000450">
    <property type="protein sequence ID" value="KAG0314335.1"/>
    <property type="molecule type" value="Genomic_DNA"/>
</dbReference>
<proteinExistence type="predicted"/>
<feature type="compositionally biased region" description="Low complexity" evidence="7">
    <location>
        <begin position="1762"/>
        <end position="1777"/>
    </location>
</feature>
<dbReference type="Pfam" id="PF00512">
    <property type="entry name" value="HisKA"/>
    <property type="match status" value="2"/>
</dbReference>
<dbReference type="Gene3D" id="3.30.565.10">
    <property type="entry name" value="Histidine kinase-like ATPase, C-terminal domain"/>
    <property type="match status" value="2"/>
</dbReference>
<dbReference type="PANTHER" id="PTHR43047">
    <property type="entry name" value="TWO-COMPONENT HISTIDINE PROTEIN KINASE"/>
    <property type="match status" value="1"/>
</dbReference>
<dbReference type="InterPro" id="IPR004358">
    <property type="entry name" value="Sig_transdc_His_kin-like_C"/>
</dbReference>
<feature type="compositionally biased region" description="Polar residues" evidence="7">
    <location>
        <begin position="2031"/>
        <end position="2041"/>
    </location>
</feature>
<evidence type="ECO:0000256" key="1">
    <source>
        <dbReference type="ARBA" id="ARBA00000085"/>
    </source>
</evidence>
<dbReference type="PANTHER" id="PTHR43047:SF71">
    <property type="entry name" value="HISTIDINE KINASE CONTAINING CHEY-HOMOLOGOUS RECEIVER DOMAIN-RELATED"/>
    <property type="match status" value="1"/>
</dbReference>
<dbReference type="SMART" id="SM00388">
    <property type="entry name" value="HisKA"/>
    <property type="match status" value="2"/>
</dbReference>
<dbReference type="InterPro" id="IPR011006">
    <property type="entry name" value="CheY-like_superfamily"/>
</dbReference>
<dbReference type="InterPro" id="IPR005467">
    <property type="entry name" value="His_kinase_dom"/>
</dbReference>
<dbReference type="CDD" id="cd16922">
    <property type="entry name" value="HATPase_EvgS-ArcB-TorS-like"/>
    <property type="match status" value="1"/>
</dbReference>
<dbReference type="Gene3D" id="1.10.287.130">
    <property type="match status" value="2"/>
</dbReference>
<feature type="region of interest" description="Disordered" evidence="7">
    <location>
        <begin position="14"/>
        <end position="34"/>
    </location>
</feature>
<dbReference type="CDD" id="cd17546">
    <property type="entry name" value="REC_hyHK_CKI1_RcsC-like"/>
    <property type="match status" value="1"/>
</dbReference>
<dbReference type="SUPFAM" id="SSF55781">
    <property type="entry name" value="GAF domain-like"/>
    <property type="match status" value="1"/>
</dbReference>
<feature type="compositionally biased region" description="Polar residues" evidence="7">
    <location>
        <begin position="1779"/>
        <end position="1790"/>
    </location>
</feature>
<feature type="modified residue" description="4-aspartylphosphate" evidence="6">
    <location>
        <position position="1007"/>
    </location>
</feature>
<dbReference type="Pfam" id="PF00072">
    <property type="entry name" value="Response_reg"/>
    <property type="match status" value="2"/>
</dbReference>
<dbReference type="PRINTS" id="PR00344">
    <property type="entry name" value="BCTRLSENSOR"/>
</dbReference>
<evidence type="ECO:0000256" key="7">
    <source>
        <dbReference type="SAM" id="MobiDB-lite"/>
    </source>
</evidence>
<dbReference type="Gene3D" id="3.30.450.20">
    <property type="entry name" value="PAS domain"/>
    <property type="match status" value="1"/>
</dbReference>
<feature type="modified residue" description="4-aspartylphosphate" evidence="6">
    <location>
        <position position="2108"/>
    </location>
</feature>
<keyword evidence="4" id="KW-0808">Transferase</keyword>
<dbReference type="GO" id="GO:0009927">
    <property type="term" value="F:histidine phosphotransfer kinase activity"/>
    <property type="evidence" value="ECO:0007669"/>
    <property type="project" value="TreeGrafter"/>
</dbReference>
<gene>
    <name evidence="10" type="ORF">BGZ97_009395</name>
</gene>
<dbReference type="CDD" id="cd17574">
    <property type="entry name" value="REC_OmpR"/>
    <property type="match status" value="1"/>
</dbReference>
<feature type="compositionally biased region" description="Polar residues" evidence="7">
    <location>
        <begin position="806"/>
        <end position="817"/>
    </location>
</feature>
<dbReference type="PROSITE" id="PS50109">
    <property type="entry name" value="HIS_KIN"/>
    <property type="match status" value="2"/>
</dbReference>
<dbReference type="EC" id="2.7.13.3" evidence="2"/>
<protein>
    <recommendedName>
        <fullName evidence="2">histidine kinase</fullName>
        <ecNumber evidence="2">2.7.13.3</ecNumber>
    </recommendedName>
</protein>
<comment type="catalytic activity">
    <reaction evidence="1">
        <text>ATP + protein L-histidine = ADP + protein N-phospho-L-histidine.</text>
        <dbReference type="EC" id="2.7.13.3"/>
    </reaction>
</comment>
<evidence type="ECO:0000256" key="4">
    <source>
        <dbReference type="ARBA" id="ARBA00022679"/>
    </source>
</evidence>
<evidence type="ECO:0000256" key="2">
    <source>
        <dbReference type="ARBA" id="ARBA00012438"/>
    </source>
</evidence>
<feature type="region of interest" description="Disordered" evidence="7">
    <location>
        <begin position="1742"/>
        <end position="1791"/>
    </location>
</feature>
<feature type="compositionally biased region" description="Polar residues" evidence="7">
    <location>
        <begin position="1845"/>
        <end position="1855"/>
    </location>
</feature>
<evidence type="ECO:0000256" key="5">
    <source>
        <dbReference type="ARBA" id="ARBA00022777"/>
    </source>
</evidence>
<evidence type="ECO:0000259" key="9">
    <source>
        <dbReference type="PROSITE" id="PS50110"/>
    </source>
</evidence>
<dbReference type="Pfam" id="PF02518">
    <property type="entry name" value="HATPase_c"/>
    <property type="match status" value="2"/>
</dbReference>
<accession>A0A9P6UNR9</accession>
<feature type="region of interest" description="Disordered" evidence="7">
    <location>
        <begin position="2025"/>
        <end position="2046"/>
    </location>
</feature>
<evidence type="ECO:0000259" key="8">
    <source>
        <dbReference type="PROSITE" id="PS50109"/>
    </source>
</evidence>
<dbReference type="SUPFAM" id="SSF55874">
    <property type="entry name" value="ATPase domain of HSP90 chaperone/DNA topoisomerase II/histidine kinase"/>
    <property type="match status" value="2"/>
</dbReference>
<dbReference type="Proteomes" id="UP000823405">
    <property type="component" value="Unassembled WGS sequence"/>
</dbReference>
<name>A0A9P6UNR9_9FUNG</name>
<evidence type="ECO:0000313" key="10">
    <source>
        <dbReference type="EMBL" id="KAG0314335.1"/>
    </source>
</evidence>
<dbReference type="SMART" id="SM00448">
    <property type="entry name" value="REC"/>
    <property type="match status" value="2"/>
</dbReference>
<dbReference type="InterPro" id="IPR029016">
    <property type="entry name" value="GAF-like_dom_sf"/>
</dbReference>
<reference evidence="10" key="1">
    <citation type="journal article" date="2020" name="Fungal Divers.">
        <title>Resolving the Mortierellaceae phylogeny through synthesis of multi-gene phylogenetics and phylogenomics.</title>
        <authorList>
            <person name="Vandepol N."/>
            <person name="Liber J."/>
            <person name="Desiro A."/>
            <person name="Na H."/>
            <person name="Kennedy M."/>
            <person name="Barry K."/>
            <person name="Grigoriev I.V."/>
            <person name="Miller A.N."/>
            <person name="O'Donnell K."/>
            <person name="Stajich J.E."/>
            <person name="Bonito G."/>
        </authorList>
    </citation>
    <scope>NUCLEOTIDE SEQUENCE</scope>
    <source>
        <strain evidence="10">NVP60</strain>
    </source>
</reference>
<dbReference type="PROSITE" id="PS50110">
    <property type="entry name" value="RESPONSE_REGULATORY"/>
    <property type="match status" value="2"/>
</dbReference>
<dbReference type="OrthoDB" id="5378913at2759"/>
<feature type="compositionally biased region" description="Polar residues" evidence="7">
    <location>
        <begin position="1809"/>
        <end position="1821"/>
    </location>
</feature>
<dbReference type="CDD" id="cd00082">
    <property type="entry name" value="HisKA"/>
    <property type="match status" value="2"/>
</dbReference>
<keyword evidence="5" id="KW-0418">Kinase</keyword>
<evidence type="ECO:0000256" key="6">
    <source>
        <dbReference type="PROSITE-ProRule" id="PRU00169"/>
    </source>
</evidence>
<dbReference type="FunFam" id="1.10.287.130:FF:000045">
    <property type="entry name" value="Two-component system sensor histidine kinase/response regulator"/>
    <property type="match status" value="1"/>
</dbReference>
<evidence type="ECO:0000313" key="11">
    <source>
        <dbReference type="Proteomes" id="UP000823405"/>
    </source>
</evidence>
<dbReference type="SUPFAM" id="SSF52172">
    <property type="entry name" value="CheY-like"/>
    <property type="match status" value="3"/>
</dbReference>
<feature type="compositionally biased region" description="Low complexity" evidence="7">
    <location>
        <begin position="1744"/>
        <end position="1754"/>
    </location>
</feature>
<keyword evidence="3 6" id="KW-0597">Phosphoprotein</keyword>
<feature type="domain" description="Response regulatory" evidence="9">
    <location>
        <begin position="1925"/>
        <end position="2179"/>
    </location>
</feature>
<dbReference type="InterPro" id="IPR003661">
    <property type="entry name" value="HisK_dim/P_dom"/>
</dbReference>
<keyword evidence="11" id="KW-1185">Reference proteome</keyword>
<feature type="region of interest" description="Disordered" evidence="7">
    <location>
        <begin position="1809"/>
        <end position="1905"/>
    </location>
</feature>
<dbReference type="GO" id="GO:0000155">
    <property type="term" value="F:phosphorelay sensor kinase activity"/>
    <property type="evidence" value="ECO:0007669"/>
    <property type="project" value="InterPro"/>
</dbReference>
<dbReference type="InterPro" id="IPR036890">
    <property type="entry name" value="HATPase_C_sf"/>
</dbReference>
<dbReference type="Pfam" id="PF01590">
    <property type="entry name" value="GAF"/>
    <property type="match status" value="1"/>
</dbReference>
<dbReference type="SMART" id="SM00065">
    <property type="entry name" value="GAF"/>
    <property type="match status" value="1"/>
</dbReference>
<dbReference type="SUPFAM" id="SSF47384">
    <property type="entry name" value="Homodimeric domain of signal transducing histidine kinase"/>
    <property type="match status" value="2"/>
</dbReference>
<feature type="domain" description="Histidine kinase" evidence="8">
    <location>
        <begin position="1284"/>
        <end position="1552"/>
    </location>
</feature>
<organism evidence="10 11">
    <name type="scientific">Linnemannia gamsii</name>
    <dbReference type="NCBI Taxonomy" id="64522"/>
    <lineage>
        <taxon>Eukaryota</taxon>
        <taxon>Fungi</taxon>
        <taxon>Fungi incertae sedis</taxon>
        <taxon>Mucoromycota</taxon>
        <taxon>Mortierellomycotina</taxon>
        <taxon>Mortierellomycetes</taxon>
        <taxon>Mortierellales</taxon>
        <taxon>Mortierellaceae</taxon>
        <taxon>Linnemannia</taxon>
    </lineage>
</organism>
<dbReference type="InterPro" id="IPR001789">
    <property type="entry name" value="Sig_transdc_resp-reg_receiver"/>
</dbReference>
<comment type="caution">
    <text evidence="10">The sequence shown here is derived from an EMBL/GenBank/DDBJ whole genome shotgun (WGS) entry which is preliminary data.</text>
</comment>
<dbReference type="GO" id="GO:0005886">
    <property type="term" value="C:plasma membrane"/>
    <property type="evidence" value="ECO:0007669"/>
    <property type="project" value="TreeGrafter"/>
</dbReference>
<feature type="region of interest" description="Disordered" evidence="7">
    <location>
        <begin position="78"/>
        <end position="107"/>
    </location>
</feature>
<dbReference type="InterPro" id="IPR003018">
    <property type="entry name" value="GAF"/>
</dbReference>
<dbReference type="InterPro" id="IPR036097">
    <property type="entry name" value="HisK_dim/P_sf"/>
</dbReference>
<feature type="compositionally biased region" description="Acidic residues" evidence="7">
    <location>
        <begin position="819"/>
        <end position="829"/>
    </location>
</feature>
<feature type="region of interest" description="Disordered" evidence="7">
    <location>
        <begin position="877"/>
        <end position="905"/>
    </location>
</feature>
<dbReference type="Gene3D" id="3.30.450.40">
    <property type="match status" value="1"/>
</dbReference>
<feature type="compositionally biased region" description="Polar residues" evidence="7">
    <location>
        <begin position="1885"/>
        <end position="1905"/>
    </location>
</feature>
<feature type="region of interest" description="Disordered" evidence="7">
    <location>
        <begin position="806"/>
        <end position="829"/>
    </location>
</feature>